<dbReference type="InterPro" id="IPR001078">
    <property type="entry name" value="2-oxoacid_DH_actylTfrase"/>
</dbReference>
<dbReference type="Pfam" id="PF00198">
    <property type="entry name" value="2-oxoacid_dh"/>
    <property type="match status" value="1"/>
</dbReference>
<evidence type="ECO:0000256" key="4">
    <source>
        <dbReference type="ARBA" id="ARBA00022679"/>
    </source>
</evidence>
<dbReference type="InterPro" id="IPR004167">
    <property type="entry name" value="PSBD"/>
</dbReference>
<proteinExistence type="inferred from homology"/>
<dbReference type="CDD" id="cd06849">
    <property type="entry name" value="lipoyl_domain"/>
    <property type="match status" value="1"/>
</dbReference>
<feature type="region of interest" description="Disordered" evidence="8">
    <location>
        <begin position="105"/>
        <end position="124"/>
    </location>
</feature>
<dbReference type="SUPFAM" id="SSF47005">
    <property type="entry name" value="Peripheral subunit-binding domain of 2-oxo acid dehydrogenase complex"/>
    <property type="match status" value="1"/>
</dbReference>
<organism evidence="11 12">
    <name type="scientific">Aliikangiella coralliicola</name>
    <dbReference type="NCBI Taxonomy" id="2592383"/>
    <lineage>
        <taxon>Bacteria</taxon>
        <taxon>Pseudomonadati</taxon>
        <taxon>Pseudomonadota</taxon>
        <taxon>Gammaproteobacteria</taxon>
        <taxon>Oceanospirillales</taxon>
        <taxon>Pleioneaceae</taxon>
        <taxon>Aliikangiella</taxon>
    </lineage>
</organism>
<dbReference type="PANTHER" id="PTHR43178">
    <property type="entry name" value="DIHYDROLIPOAMIDE ACETYLTRANSFERASE COMPONENT OF PYRUVATE DEHYDROGENASE COMPLEX"/>
    <property type="match status" value="1"/>
</dbReference>
<dbReference type="SUPFAM" id="SSF52777">
    <property type="entry name" value="CoA-dependent acyltransferases"/>
    <property type="match status" value="1"/>
</dbReference>
<dbReference type="PROSITE" id="PS00189">
    <property type="entry name" value="LIPOYL"/>
    <property type="match status" value="1"/>
</dbReference>
<feature type="region of interest" description="Disordered" evidence="8">
    <location>
        <begin position="165"/>
        <end position="226"/>
    </location>
</feature>
<evidence type="ECO:0000313" key="12">
    <source>
        <dbReference type="Proteomes" id="UP000315439"/>
    </source>
</evidence>
<dbReference type="AlphaFoldDB" id="A0A545U523"/>
<evidence type="ECO:0000256" key="3">
    <source>
        <dbReference type="ARBA" id="ARBA00011484"/>
    </source>
</evidence>
<dbReference type="GO" id="GO:0031405">
    <property type="term" value="F:lipoic acid binding"/>
    <property type="evidence" value="ECO:0007669"/>
    <property type="project" value="TreeGrafter"/>
</dbReference>
<name>A0A545U523_9GAMM</name>
<sequence>MSKVVDIVLPEGQLEGTSATLATWLVKEGDRVKEGDPVAELETDKVVMEVCAVENGQIQSLSANVGDDVVTEQVLGKITTEVGAGSISPQQDKGEENNVVNLESATNETDGEPGGAHEHAEQQSAREFISPAVRRLLRENNLTIDYIRGTGKRGRVTRDDVIAYLKNPTPKPAPKTEGSVVLPTKSEKQPTVSPGTPAAKTASGTSPYSTVANRESRPLEGTRVPHSQMRKSIASHMVESLLHTSPHVTSVFEMDMTNIIEHRKWHKKEFEALGVKLTFTAYFLSAMAAAVKQVPQVNARFHDDSLEIFNDVNIGVGTALGDSGLVVPVVEQVQEMNLFEIAQNLNKQTEKARDGKLTPADMRNGTITISNHGVSGSLFAAPIIINQPQVAILGVGKLEKRVVVEPVSGVDTMVIKPKCYVSLSIDHRALDAHQTNLFLSAFVEIIENWGQ</sequence>
<dbReference type="Gene3D" id="4.10.320.10">
    <property type="entry name" value="E3-binding domain"/>
    <property type="match status" value="1"/>
</dbReference>
<dbReference type="InterPro" id="IPR023213">
    <property type="entry name" value="CAT-like_dom_sf"/>
</dbReference>
<feature type="compositionally biased region" description="Polar residues" evidence="8">
    <location>
        <begin position="202"/>
        <end position="213"/>
    </location>
</feature>
<dbReference type="InterPro" id="IPR003016">
    <property type="entry name" value="2-oxoA_DH_lipoyl-BS"/>
</dbReference>
<keyword evidence="4 7" id="KW-0808">Transferase</keyword>
<dbReference type="Gene3D" id="3.30.559.10">
    <property type="entry name" value="Chloramphenicol acetyltransferase-like domain"/>
    <property type="match status" value="1"/>
</dbReference>
<evidence type="ECO:0000313" key="11">
    <source>
        <dbReference type="EMBL" id="TQV84571.1"/>
    </source>
</evidence>
<dbReference type="InterPro" id="IPR050743">
    <property type="entry name" value="2-oxoacid_DH_E2_comp"/>
</dbReference>
<gene>
    <name evidence="11" type="ORF">FLL46_23455</name>
</gene>
<evidence type="ECO:0000256" key="5">
    <source>
        <dbReference type="ARBA" id="ARBA00022823"/>
    </source>
</evidence>
<dbReference type="SUPFAM" id="SSF51230">
    <property type="entry name" value="Single hybrid motif"/>
    <property type="match status" value="1"/>
</dbReference>
<keyword evidence="5 7" id="KW-0450">Lipoyl</keyword>
<dbReference type="OrthoDB" id="9805770at2"/>
<protein>
    <recommendedName>
        <fullName evidence="7">Dihydrolipoamide acetyltransferase component of pyruvate dehydrogenase complex</fullName>
        <ecNumber evidence="7">2.3.1.-</ecNumber>
    </recommendedName>
</protein>
<comment type="cofactor">
    <cofactor evidence="1 7">
        <name>(R)-lipoate</name>
        <dbReference type="ChEBI" id="CHEBI:83088"/>
    </cofactor>
</comment>
<evidence type="ECO:0000259" key="9">
    <source>
        <dbReference type="PROSITE" id="PS50968"/>
    </source>
</evidence>
<evidence type="ECO:0000256" key="7">
    <source>
        <dbReference type="RuleBase" id="RU003423"/>
    </source>
</evidence>
<evidence type="ECO:0000256" key="2">
    <source>
        <dbReference type="ARBA" id="ARBA00007317"/>
    </source>
</evidence>
<dbReference type="Pfam" id="PF02817">
    <property type="entry name" value="E3_binding"/>
    <property type="match status" value="1"/>
</dbReference>
<keyword evidence="6 7" id="KW-0012">Acyltransferase</keyword>
<dbReference type="PANTHER" id="PTHR43178:SF5">
    <property type="entry name" value="LIPOAMIDE ACYLTRANSFERASE COMPONENT OF BRANCHED-CHAIN ALPHA-KETO ACID DEHYDROGENASE COMPLEX, MITOCHONDRIAL"/>
    <property type="match status" value="1"/>
</dbReference>
<accession>A0A545U523</accession>
<dbReference type="PROSITE" id="PS51826">
    <property type="entry name" value="PSBD"/>
    <property type="match status" value="1"/>
</dbReference>
<evidence type="ECO:0000256" key="1">
    <source>
        <dbReference type="ARBA" id="ARBA00001938"/>
    </source>
</evidence>
<feature type="domain" description="Peripheral subunit-binding (PSBD)" evidence="10">
    <location>
        <begin position="128"/>
        <end position="165"/>
    </location>
</feature>
<comment type="subunit">
    <text evidence="3">Forms a 24-polypeptide structural core with octahedral symmetry.</text>
</comment>
<dbReference type="EC" id="2.3.1.-" evidence="7"/>
<dbReference type="GO" id="GO:0005737">
    <property type="term" value="C:cytoplasm"/>
    <property type="evidence" value="ECO:0007669"/>
    <property type="project" value="TreeGrafter"/>
</dbReference>
<comment type="caution">
    <text evidence="11">The sequence shown here is derived from an EMBL/GenBank/DDBJ whole genome shotgun (WGS) entry which is preliminary data.</text>
</comment>
<dbReference type="InterPro" id="IPR011053">
    <property type="entry name" value="Single_hybrid_motif"/>
</dbReference>
<dbReference type="GO" id="GO:0016407">
    <property type="term" value="F:acetyltransferase activity"/>
    <property type="evidence" value="ECO:0007669"/>
    <property type="project" value="TreeGrafter"/>
</dbReference>
<reference evidence="11 12" key="1">
    <citation type="submission" date="2019-07" db="EMBL/GenBank/DDBJ databases">
        <title>Draft genome for Aliikangiella sp. M105.</title>
        <authorList>
            <person name="Wang G."/>
        </authorList>
    </citation>
    <scope>NUCLEOTIDE SEQUENCE [LARGE SCALE GENOMIC DNA]</scope>
    <source>
        <strain evidence="11 12">M105</strain>
    </source>
</reference>
<evidence type="ECO:0000259" key="10">
    <source>
        <dbReference type="PROSITE" id="PS51826"/>
    </source>
</evidence>
<dbReference type="Gene3D" id="2.40.50.100">
    <property type="match status" value="1"/>
</dbReference>
<dbReference type="EMBL" id="VIKS01000014">
    <property type="protein sequence ID" value="TQV84571.1"/>
    <property type="molecule type" value="Genomic_DNA"/>
</dbReference>
<dbReference type="InterPro" id="IPR036625">
    <property type="entry name" value="E3-bd_dom_sf"/>
</dbReference>
<evidence type="ECO:0000256" key="6">
    <source>
        <dbReference type="ARBA" id="ARBA00023315"/>
    </source>
</evidence>
<keyword evidence="12" id="KW-1185">Reference proteome</keyword>
<dbReference type="Proteomes" id="UP000315439">
    <property type="component" value="Unassembled WGS sequence"/>
</dbReference>
<evidence type="ECO:0000256" key="8">
    <source>
        <dbReference type="SAM" id="MobiDB-lite"/>
    </source>
</evidence>
<dbReference type="RefSeq" id="WP_142934293.1">
    <property type="nucleotide sequence ID" value="NZ_ML660170.1"/>
</dbReference>
<dbReference type="InterPro" id="IPR000089">
    <property type="entry name" value="Biotin_lipoyl"/>
</dbReference>
<dbReference type="PROSITE" id="PS50968">
    <property type="entry name" value="BIOTINYL_LIPOYL"/>
    <property type="match status" value="1"/>
</dbReference>
<feature type="domain" description="Lipoyl-binding" evidence="9">
    <location>
        <begin position="4"/>
        <end position="79"/>
    </location>
</feature>
<comment type="similarity">
    <text evidence="2 7">Belongs to the 2-oxoacid dehydrogenase family.</text>
</comment>
<dbReference type="Pfam" id="PF00364">
    <property type="entry name" value="Biotin_lipoyl"/>
    <property type="match status" value="1"/>
</dbReference>